<gene>
    <name evidence="13" type="ORF">AO440_001003</name>
</gene>
<feature type="binding site" evidence="9">
    <location>
        <position position="50"/>
    </location>
    <ligand>
        <name>Mn(2+)</name>
        <dbReference type="ChEBI" id="CHEBI:29035"/>
    </ligand>
</feature>
<dbReference type="GO" id="GO:0004784">
    <property type="term" value="F:superoxide dismutase activity"/>
    <property type="evidence" value="ECO:0007669"/>
    <property type="project" value="UniProtKB-EC"/>
</dbReference>
<dbReference type="Proteomes" id="UP000054886">
    <property type="component" value="Unassembled WGS sequence"/>
</dbReference>
<evidence type="ECO:0000256" key="1">
    <source>
        <dbReference type="ARBA" id="ARBA00001936"/>
    </source>
</evidence>
<sequence>MLSTSRIAFKSTQLRAASTVPRRTKVTLPELEWDFGALEPHISGQINELHYSKHHQTYVNGLNTAVDQFQELTHKLSKDPNDLQAARDLIQVQQNIKFHGGGYTNHCLFWKNLAPEKNGGGEAPSSSSALGQQIEKQYGSLDKLIEVTNAKLAGVQGSGWAFIVKNLENGGQLDVVQTYNQDTVGNQFVPLVAIDAWEHAYYLQYQNKKVDYFKAIWNVINWKEAAKRYETSKVTK</sequence>
<organism evidence="13 14">
    <name type="scientific">Candida glabrata</name>
    <name type="common">Yeast</name>
    <name type="synonym">Torulopsis glabrata</name>
    <dbReference type="NCBI Taxonomy" id="5478"/>
    <lineage>
        <taxon>Eukaryota</taxon>
        <taxon>Fungi</taxon>
        <taxon>Dikarya</taxon>
        <taxon>Ascomycota</taxon>
        <taxon>Saccharomycotina</taxon>
        <taxon>Saccharomycetes</taxon>
        <taxon>Saccharomycetales</taxon>
        <taxon>Saccharomycetaceae</taxon>
        <taxon>Nakaseomyces</taxon>
    </lineage>
</organism>
<comment type="cofactor">
    <cofactor evidence="1">
        <name>Mn(2+)</name>
        <dbReference type="ChEBI" id="CHEBI:29035"/>
    </cofactor>
</comment>
<dbReference type="SUPFAM" id="SSF54719">
    <property type="entry name" value="Fe,Mn superoxide dismutase (SOD), C-terminal domain"/>
    <property type="match status" value="1"/>
</dbReference>
<comment type="function">
    <text evidence="10">Destroys radicals which are normally produced within the cells and which are toxic to biological systems.</text>
</comment>
<dbReference type="Gene3D" id="3.55.40.20">
    <property type="entry name" value="Iron/manganese superoxide dismutase, C-terminal domain"/>
    <property type="match status" value="1"/>
</dbReference>
<evidence type="ECO:0000313" key="13">
    <source>
        <dbReference type="EMBL" id="KTA97819.1"/>
    </source>
</evidence>
<dbReference type="PROSITE" id="PS00088">
    <property type="entry name" value="SOD_MN"/>
    <property type="match status" value="1"/>
</dbReference>
<keyword evidence="4 9" id="KW-0479">Metal-binding</keyword>
<proteinExistence type="inferred from homology"/>
<evidence type="ECO:0000313" key="14">
    <source>
        <dbReference type="Proteomes" id="UP000054886"/>
    </source>
</evidence>
<protein>
    <recommendedName>
        <fullName evidence="3 10">Superoxide dismutase</fullName>
        <ecNumber evidence="3 10">1.15.1.1</ecNumber>
    </recommendedName>
</protein>
<evidence type="ECO:0000256" key="7">
    <source>
        <dbReference type="ARBA" id="ARBA00023211"/>
    </source>
</evidence>
<feature type="binding site" evidence="9">
    <location>
        <position position="195"/>
    </location>
    <ligand>
        <name>Mn(2+)</name>
        <dbReference type="ChEBI" id="CHEBI:29035"/>
    </ligand>
</feature>
<keyword evidence="6 10" id="KW-0560">Oxidoreductase</keyword>
<reference evidence="13 14" key="1">
    <citation type="submission" date="2015-10" db="EMBL/GenBank/DDBJ databases">
        <title>Draft genomes sequences of Candida glabrata isolates 1A, 1B, 2A, 2B, 3A and 3B.</title>
        <authorList>
            <person name="Haavelsrud O.E."/>
            <person name="Gaustad P."/>
        </authorList>
    </citation>
    <scope>NUCLEOTIDE SEQUENCE [LARGE SCALE GENOMIC DNA]</scope>
    <source>
        <strain evidence="13">910700640</strain>
    </source>
</reference>
<dbReference type="SUPFAM" id="SSF46609">
    <property type="entry name" value="Fe,Mn superoxide dismutase (SOD), N-terminal domain"/>
    <property type="match status" value="1"/>
</dbReference>
<dbReference type="PIRSF" id="PIRSF000349">
    <property type="entry name" value="SODismutase"/>
    <property type="match status" value="1"/>
</dbReference>
<dbReference type="InterPro" id="IPR036314">
    <property type="entry name" value="SOD_C_sf"/>
</dbReference>
<dbReference type="VEuPathDB" id="FungiDB:GWK60_E04037"/>
<dbReference type="PANTHER" id="PTHR11404">
    <property type="entry name" value="SUPEROXIDE DISMUTASE 2"/>
    <property type="match status" value="1"/>
</dbReference>
<evidence type="ECO:0000256" key="3">
    <source>
        <dbReference type="ARBA" id="ARBA00012682"/>
    </source>
</evidence>
<evidence type="ECO:0000256" key="2">
    <source>
        <dbReference type="ARBA" id="ARBA00008714"/>
    </source>
</evidence>
<dbReference type="EC" id="1.15.1.1" evidence="3 10"/>
<accession>A0A0W0CW57</accession>
<dbReference type="Pfam" id="PF00081">
    <property type="entry name" value="Sod_Fe_N"/>
    <property type="match status" value="1"/>
</dbReference>
<dbReference type="FunFam" id="1.10.287.990:FF:000001">
    <property type="entry name" value="Superoxide dismutase"/>
    <property type="match status" value="1"/>
</dbReference>
<name>A0A0W0CW57_CANGB</name>
<dbReference type="Pfam" id="PF02777">
    <property type="entry name" value="Sod_Fe_C"/>
    <property type="match status" value="1"/>
</dbReference>
<feature type="domain" description="Manganese/iron superoxide dismutase N-terminal" evidence="11">
    <location>
        <begin position="27"/>
        <end position="114"/>
    </location>
</feature>
<dbReference type="VEuPathDB" id="FungiDB:GVI51_E04059"/>
<comment type="similarity">
    <text evidence="2 10">Belongs to the iron/manganese superoxide dismutase family.</text>
</comment>
<dbReference type="VEuPathDB" id="FungiDB:CAGL0E04356g"/>
<dbReference type="GO" id="GO:0005759">
    <property type="term" value="C:mitochondrial matrix"/>
    <property type="evidence" value="ECO:0007669"/>
    <property type="project" value="EnsemblFungi"/>
</dbReference>
<dbReference type="AlphaFoldDB" id="A0A0W0CW57"/>
<evidence type="ECO:0000256" key="9">
    <source>
        <dbReference type="PIRSR" id="PIRSR000349-1"/>
    </source>
</evidence>
<dbReference type="PANTHER" id="PTHR11404:SF6">
    <property type="entry name" value="SUPEROXIDE DISMUTASE [MN], MITOCHONDRIAL"/>
    <property type="match status" value="1"/>
</dbReference>
<evidence type="ECO:0000256" key="8">
    <source>
        <dbReference type="ARBA" id="ARBA00049204"/>
    </source>
</evidence>
<keyword evidence="5" id="KW-0049">Antioxidant</keyword>
<comment type="caution">
    <text evidence="13">The sequence shown here is derived from an EMBL/GenBank/DDBJ whole genome shotgun (WGS) entry which is preliminary data.</text>
</comment>
<keyword evidence="7" id="KW-0464">Manganese</keyword>
<dbReference type="Gene3D" id="1.10.287.990">
    <property type="entry name" value="Fe,Mn superoxide dismutase (SOD) domain"/>
    <property type="match status" value="1"/>
</dbReference>
<comment type="catalytic activity">
    <reaction evidence="8 10">
        <text>2 superoxide + 2 H(+) = H2O2 + O2</text>
        <dbReference type="Rhea" id="RHEA:20696"/>
        <dbReference type="ChEBI" id="CHEBI:15378"/>
        <dbReference type="ChEBI" id="CHEBI:15379"/>
        <dbReference type="ChEBI" id="CHEBI:16240"/>
        <dbReference type="ChEBI" id="CHEBI:18421"/>
        <dbReference type="EC" id="1.15.1.1"/>
    </reaction>
</comment>
<evidence type="ECO:0000256" key="5">
    <source>
        <dbReference type="ARBA" id="ARBA00022862"/>
    </source>
</evidence>
<evidence type="ECO:0000259" key="11">
    <source>
        <dbReference type="Pfam" id="PF00081"/>
    </source>
</evidence>
<evidence type="ECO:0000256" key="6">
    <source>
        <dbReference type="ARBA" id="ARBA00023002"/>
    </source>
</evidence>
<feature type="binding site" evidence="9">
    <location>
        <position position="199"/>
    </location>
    <ligand>
        <name>Mn(2+)</name>
        <dbReference type="ChEBI" id="CHEBI:29035"/>
    </ligand>
</feature>
<evidence type="ECO:0000259" key="12">
    <source>
        <dbReference type="Pfam" id="PF02777"/>
    </source>
</evidence>
<dbReference type="InterPro" id="IPR050265">
    <property type="entry name" value="Fe/Mn_Superoxide_Dismutase"/>
</dbReference>
<dbReference type="PRINTS" id="PR01703">
    <property type="entry name" value="MNSODISMTASE"/>
</dbReference>
<dbReference type="VEuPathDB" id="FungiDB:B1J91_E04356g"/>
<dbReference type="InterPro" id="IPR001189">
    <property type="entry name" value="Mn/Fe_SOD"/>
</dbReference>
<dbReference type="InterPro" id="IPR036324">
    <property type="entry name" value="Mn/Fe_SOD_N_sf"/>
</dbReference>
<dbReference type="InterPro" id="IPR019832">
    <property type="entry name" value="Mn/Fe_SOD_C"/>
</dbReference>
<feature type="binding site" evidence="9">
    <location>
        <position position="106"/>
    </location>
    <ligand>
        <name>Mn(2+)</name>
        <dbReference type="ChEBI" id="CHEBI:29035"/>
    </ligand>
</feature>
<dbReference type="EMBL" id="LLZZ01000156">
    <property type="protein sequence ID" value="KTA97819.1"/>
    <property type="molecule type" value="Genomic_DNA"/>
</dbReference>
<evidence type="ECO:0000256" key="4">
    <source>
        <dbReference type="ARBA" id="ARBA00022723"/>
    </source>
</evidence>
<dbReference type="InterPro" id="IPR019831">
    <property type="entry name" value="Mn/Fe_SOD_N"/>
</dbReference>
<evidence type="ECO:0000256" key="10">
    <source>
        <dbReference type="RuleBase" id="RU000414"/>
    </source>
</evidence>
<dbReference type="InterPro" id="IPR019833">
    <property type="entry name" value="Mn/Fe_SOD_BS"/>
</dbReference>
<dbReference type="FunFam" id="3.55.40.20:FF:000002">
    <property type="entry name" value="Superoxide dismutase"/>
    <property type="match status" value="1"/>
</dbReference>
<dbReference type="GO" id="GO:0030145">
    <property type="term" value="F:manganese ion binding"/>
    <property type="evidence" value="ECO:0007669"/>
    <property type="project" value="EnsemblFungi"/>
</dbReference>
<feature type="domain" description="Manganese/iron superoxide dismutase C-terminal" evidence="12">
    <location>
        <begin position="128"/>
        <end position="228"/>
    </location>
</feature>